<reference evidence="2" key="1">
    <citation type="submission" date="2020-11" db="EMBL/GenBank/DDBJ databases">
        <authorList>
            <consortium name="DOE Joint Genome Institute"/>
            <person name="Ahrendt S."/>
            <person name="Riley R."/>
            <person name="Andreopoulos W."/>
            <person name="Labutti K."/>
            <person name="Pangilinan J."/>
            <person name="Ruiz-Duenas F.J."/>
            <person name="Barrasa J.M."/>
            <person name="Sanchez-Garcia M."/>
            <person name="Camarero S."/>
            <person name="Miyauchi S."/>
            <person name="Serrano A."/>
            <person name="Linde D."/>
            <person name="Babiker R."/>
            <person name="Drula E."/>
            <person name="Ayuso-Fernandez I."/>
            <person name="Pacheco R."/>
            <person name="Padilla G."/>
            <person name="Ferreira P."/>
            <person name="Barriuso J."/>
            <person name="Kellner H."/>
            <person name="Castanera R."/>
            <person name="Alfaro M."/>
            <person name="Ramirez L."/>
            <person name="Pisabarro A.G."/>
            <person name="Kuo A."/>
            <person name="Tritt A."/>
            <person name="Lipzen A."/>
            <person name="He G."/>
            <person name="Yan M."/>
            <person name="Ng V."/>
            <person name="Cullen D."/>
            <person name="Martin F."/>
            <person name="Rosso M.-N."/>
            <person name="Henrissat B."/>
            <person name="Hibbett D."/>
            <person name="Martinez A.T."/>
            <person name="Grigoriev I.V."/>
        </authorList>
    </citation>
    <scope>NUCLEOTIDE SEQUENCE</scope>
    <source>
        <strain evidence="2">CIRM-BRFM 674</strain>
    </source>
</reference>
<dbReference type="AlphaFoldDB" id="A0A9P6CVX1"/>
<dbReference type="EMBL" id="MU155168">
    <property type="protein sequence ID" value="KAF9482256.1"/>
    <property type="molecule type" value="Genomic_DNA"/>
</dbReference>
<proteinExistence type="predicted"/>
<gene>
    <name evidence="2" type="ORF">BDN70DRAFT_801955</name>
</gene>
<dbReference type="CDD" id="cd11296">
    <property type="entry name" value="O-FucT_like"/>
    <property type="match status" value="1"/>
</dbReference>
<accession>A0A9P6CVX1</accession>
<sequence>MPPTITLNWRVLRPLLVLLTVISFVLYYLYLAYKPPTILYTDLFQSEAEGSKKLIHNEIGNRYVKFKQLQGAGFNNQAQEILLYHHLALQTSRIYVYQPLIWRPRGENASVPLSAFMTGPTEGTISEAVFDEVCPPSEIEYVTLGVDYIDQWKHALDILSRKQRCIVVNDKVFNWNFLASPGLHAIWPTFQTYIHNHFKWSQNVLDIVNRTQTELNLRSRLSPATTQGDSYMALHLRRGDFEDHCKFLAETHQGFTTWATLPSLTSTIFSPTLDTYNATTVMAHCYPSLWRILDAVSHQARDRPHLRTLHIMHDGAWDHPLVYLQYYKLAEALTNSDWAHRQGWAGGPMLRVTHSADVPIKWGERDFAVCTDVELGARAEVFIGNGYSSLSTQVIALRLGADGGKVDDITIY</sequence>
<protein>
    <submittedName>
        <fullName evidence="2">Uncharacterized protein</fullName>
    </submittedName>
</protein>
<keyword evidence="3" id="KW-1185">Reference proteome</keyword>
<keyword evidence="1" id="KW-0812">Transmembrane</keyword>
<keyword evidence="1" id="KW-0472">Membrane</keyword>
<dbReference type="Gene3D" id="3.40.50.11350">
    <property type="match status" value="1"/>
</dbReference>
<keyword evidence="1" id="KW-1133">Transmembrane helix</keyword>
<evidence type="ECO:0000256" key="1">
    <source>
        <dbReference type="SAM" id="Phobius"/>
    </source>
</evidence>
<evidence type="ECO:0000313" key="3">
    <source>
        <dbReference type="Proteomes" id="UP000807469"/>
    </source>
</evidence>
<organism evidence="2 3">
    <name type="scientific">Pholiota conissans</name>
    <dbReference type="NCBI Taxonomy" id="109636"/>
    <lineage>
        <taxon>Eukaryota</taxon>
        <taxon>Fungi</taxon>
        <taxon>Dikarya</taxon>
        <taxon>Basidiomycota</taxon>
        <taxon>Agaricomycotina</taxon>
        <taxon>Agaricomycetes</taxon>
        <taxon>Agaricomycetidae</taxon>
        <taxon>Agaricales</taxon>
        <taxon>Agaricineae</taxon>
        <taxon>Strophariaceae</taxon>
        <taxon>Pholiota</taxon>
    </lineage>
</organism>
<comment type="caution">
    <text evidence="2">The sequence shown here is derived from an EMBL/GenBank/DDBJ whole genome shotgun (WGS) entry which is preliminary data.</text>
</comment>
<feature type="transmembrane region" description="Helical" evidence="1">
    <location>
        <begin position="12"/>
        <end position="33"/>
    </location>
</feature>
<dbReference type="Proteomes" id="UP000807469">
    <property type="component" value="Unassembled WGS sequence"/>
</dbReference>
<name>A0A9P6CVX1_9AGAR</name>
<dbReference type="OrthoDB" id="2559662at2759"/>
<evidence type="ECO:0000313" key="2">
    <source>
        <dbReference type="EMBL" id="KAF9482256.1"/>
    </source>
</evidence>